<dbReference type="Proteomes" id="UP000077701">
    <property type="component" value="Unassembled WGS sequence"/>
</dbReference>
<organism evidence="2 3">
    <name type="scientific">Planomonospora sphaerica</name>
    <dbReference type="NCBI Taxonomy" id="161355"/>
    <lineage>
        <taxon>Bacteria</taxon>
        <taxon>Bacillati</taxon>
        <taxon>Actinomycetota</taxon>
        <taxon>Actinomycetes</taxon>
        <taxon>Streptosporangiales</taxon>
        <taxon>Streptosporangiaceae</taxon>
        <taxon>Planomonospora</taxon>
    </lineage>
</organism>
<reference evidence="3" key="2">
    <citation type="submission" date="2016-04" db="EMBL/GenBank/DDBJ databases">
        <title>Planomonospora sphaerica JCM9374 whole genome shotgun sequence.</title>
        <authorList>
            <person name="Suzuki T."/>
            <person name="Dohra H."/>
            <person name="Kodani S."/>
        </authorList>
    </citation>
    <scope>NUCLEOTIDE SEQUENCE [LARGE SCALE GENOMIC DNA]</scope>
    <source>
        <strain evidence="3">JCM 9374</strain>
    </source>
</reference>
<name>A0A171DQP4_9ACTN</name>
<sequence length="117" mass="12878">MTGRREDPADGGAAAGTPDIVGTWLHSHEEDTGSTAVYRPAEHPFQPSRRVRDGLEFRPDGTFAELRPGPDDRPRETLGRWRDHGSGRVRVSFPEGRGDPFELVVLSCEDGVLTVAR</sequence>
<reference evidence="2 3" key="1">
    <citation type="journal article" date="2016" name="Genome Announc.">
        <title>Draft Genome Sequence of Planomonospora sphaerica JCM9374, a Rare Actinomycete.</title>
        <authorList>
            <person name="Dohra H."/>
            <person name="Suzuki T."/>
            <person name="Inoue Y."/>
            <person name="Kodani S."/>
        </authorList>
    </citation>
    <scope>NUCLEOTIDE SEQUENCE [LARGE SCALE GENOMIC DNA]</scope>
    <source>
        <strain evidence="2 3">JCM 9374</strain>
    </source>
</reference>
<comment type="caution">
    <text evidence="2">The sequence shown here is derived from an EMBL/GenBank/DDBJ whole genome shotgun (WGS) entry which is preliminary data.</text>
</comment>
<feature type="compositionally biased region" description="Basic and acidic residues" evidence="1">
    <location>
        <begin position="50"/>
        <end position="59"/>
    </location>
</feature>
<feature type="region of interest" description="Disordered" evidence="1">
    <location>
        <begin position="31"/>
        <end position="89"/>
    </location>
</feature>
<feature type="compositionally biased region" description="Basic and acidic residues" evidence="1">
    <location>
        <begin position="68"/>
        <end position="86"/>
    </location>
</feature>
<dbReference type="AlphaFoldDB" id="A0A171DQP4"/>
<protein>
    <submittedName>
        <fullName evidence="2">Ulilysin</fullName>
    </submittedName>
</protein>
<accession>A0A171DQP4</accession>
<dbReference type="EMBL" id="BDCX01000029">
    <property type="protein sequence ID" value="GAT71386.1"/>
    <property type="molecule type" value="Genomic_DNA"/>
</dbReference>
<gene>
    <name evidence="2" type="ORF">PS9374_07077</name>
</gene>
<evidence type="ECO:0000313" key="2">
    <source>
        <dbReference type="EMBL" id="GAT71386.1"/>
    </source>
</evidence>
<dbReference type="OrthoDB" id="2651079at2"/>
<evidence type="ECO:0000313" key="3">
    <source>
        <dbReference type="Proteomes" id="UP000077701"/>
    </source>
</evidence>
<dbReference type="RefSeq" id="WP_068904456.1">
    <property type="nucleotide sequence ID" value="NZ_BDCX01000029.1"/>
</dbReference>
<keyword evidence="3" id="KW-1185">Reference proteome</keyword>
<proteinExistence type="predicted"/>
<evidence type="ECO:0000256" key="1">
    <source>
        <dbReference type="SAM" id="MobiDB-lite"/>
    </source>
</evidence>